<dbReference type="Proteomes" id="UP000827976">
    <property type="component" value="Chromosome 14"/>
</dbReference>
<gene>
    <name evidence="1" type="ORF">IHE45_14G058800</name>
</gene>
<evidence type="ECO:0000313" key="1">
    <source>
        <dbReference type="EMBL" id="KAH7663494.1"/>
    </source>
</evidence>
<evidence type="ECO:0000313" key="2">
    <source>
        <dbReference type="Proteomes" id="UP000827976"/>
    </source>
</evidence>
<sequence>MTSGTRSNERTGSLVLPTFFKRLDWRLSLLIIFPLFLLTLFYPSSIYLSPLKSVLSSTGPVVLDRSSDRIAICLVGGARRFELTGPSIIKNLLNQYPDADLFLHSPMDKDAYKFLLLRDAPRIAAVRIFVPHPMNETEPQARVLTARNSPNGIQGLLQYFNLVEGCLEMITSHESRGNFTYDWIIRTRVDGYWSGRLGRDAFVPGVYVVPPGSRYGGLNDRLGVGDRKTSVAALSRLSLIPRLDRAGHRELNSETAFKSQLEVEGVAWQEKETPFCVVTERRYGFPPERYGVPVASMGSPGPLSGAKCRPCKAVCVGVCVSEVVGVGLDQGWSWTEWRNGSLELCDASGGWESGWEALFDRFAGPDAAAGRKRLKRIDVDGCMRGFQEMRDRATFWESPPADEICRLGLPLPDTRS</sequence>
<accession>A0ACB7US49</accession>
<proteinExistence type="predicted"/>
<name>A0ACB7US49_DIOAL</name>
<protein>
    <submittedName>
        <fullName evidence="1">Uncharacterized protein</fullName>
    </submittedName>
</protein>
<keyword evidence="2" id="KW-1185">Reference proteome</keyword>
<reference evidence="2" key="1">
    <citation type="journal article" date="2022" name="Nat. Commun.">
        <title>Chromosome evolution and the genetic basis of agronomically important traits in greater yam.</title>
        <authorList>
            <person name="Bredeson J.V."/>
            <person name="Lyons J.B."/>
            <person name="Oniyinde I.O."/>
            <person name="Okereke N.R."/>
            <person name="Kolade O."/>
            <person name="Nnabue I."/>
            <person name="Nwadili C.O."/>
            <person name="Hribova E."/>
            <person name="Parker M."/>
            <person name="Nwogha J."/>
            <person name="Shu S."/>
            <person name="Carlson J."/>
            <person name="Kariba R."/>
            <person name="Muthemba S."/>
            <person name="Knop K."/>
            <person name="Barton G.J."/>
            <person name="Sherwood A.V."/>
            <person name="Lopez-Montes A."/>
            <person name="Asiedu R."/>
            <person name="Jamnadass R."/>
            <person name="Muchugi A."/>
            <person name="Goodstein D."/>
            <person name="Egesi C.N."/>
            <person name="Featherston J."/>
            <person name="Asfaw A."/>
            <person name="Simpson G.G."/>
            <person name="Dolezel J."/>
            <person name="Hendre P.S."/>
            <person name="Van Deynze A."/>
            <person name="Kumar P.L."/>
            <person name="Obidiegwu J.E."/>
            <person name="Bhattacharjee R."/>
            <person name="Rokhsar D.S."/>
        </authorList>
    </citation>
    <scope>NUCLEOTIDE SEQUENCE [LARGE SCALE GENOMIC DNA]</scope>
    <source>
        <strain evidence="2">cv. TDa95/00328</strain>
    </source>
</reference>
<dbReference type="EMBL" id="CM037024">
    <property type="protein sequence ID" value="KAH7663494.1"/>
    <property type="molecule type" value="Genomic_DNA"/>
</dbReference>
<comment type="caution">
    <text evidence="1">The sequence shown here is derived from an EMBL/GenBank/DDBJ whole genome shotgun (WGS) entry which is preliminary data.</text>
</comment>
<organism evidence="1 2">
    <name type="scientific">Dioscorea alata</name>
    <name type="common">Purple yam</name>
    <dbReference type="NCBI Taxonomy" id="55571"/>
    <lineage>
        <taxon>Eukaryota</taxon>
        <taxon>Viridiplantae</taxon>
        <taxon>Streptophyta</taxon>
        <taxon>Embryophyta</taxon>
        <taxon>Tracheophyta</taxon>
        <taxon>Spermatophyta</taxon>
        <taxon>Magnoliopsida</taxon>
        <taxon>Liliopsida</taxon>
        <taxon>Dioscoreales</taxon>
        <taxon>Dioscoreaceae</taxon>
        <taxon>Dioscorea</taxon>
    </lineage>
</organism>